<name>A0A2D2AWU7_9CAUL</name>
<organism evidence="2 3">
    <name type="scientific">Caulobacter mirabilis</name>
    <dbReference type="NCBI Taxonomy" id="69666"/>
    <lineage>
        <taxon>Bacteria</taxon>
        <taxon>Pseudomonadati</taxon>
        <taxon>Pseudomonadota</taxon>
        <taxon>Alphaproteobacteria</taxon>
        <taxon>Caulobacterales</taxon>
        <taxon>Caulobacteraceae</taxon>
        <taxon>Caulobacter</taxon>
    </lineage>
</organism>
<feature type="chain" id="PRO_5013770143" evidence="1">
    <location>
        <begin position="20"/>
        <end position="371"/>
    </location>
</feature>
<keyword evidence="3" id="KW-1185">Reference proteome</keyword>
<sequence length="371" mass="40017">MSKLLRCATLIAAIGLVAAAPSARIDPARLAGFTDLYAPQVKGKDYELYLASYKGEDIRGDIVQRRRGDWVKVEAREGKGLNVQYIHIPTGVVIERAGDFLNIRSPESAPTPGIDYASKKTSRSWTAAGQKCRIWEVYRGVDAGYTIFTRFGCLTGDGIEVARWTTGRAGGDVGEKTTGYHLVRRKLQDADVRPSAPTFDLAVWLAGAPKPSGADFEVVLKAEQGPERMTIRRQGDWIFKETVNADGSRDLFTDGDGGVSISARIGAGGRPLSFTARKQPPIDLPPDVRSQEPGREILGLKCEWFTPAVAVADAGYAECRTADGVILAVSRSGRAGDVTYVADSVSRRPLATADLLPPGWLLDPARWGAGV</sequence>
<dbReference type="RefSeq" id="WP_099621747.1">
    <property type="nucleotide sequence ID" value="NZ_CP024201.1"/>
</dbReference>
<feature type="signal peptide" evidence="1">
    <location>
        <begin position="1"/>
        <end position="19"/>
    </location>
</feature>
<accession>A0A2D2AWU7</accession>
<reference evidence="2 3" key="1">
    <citation type="submission" date="2017-10" db="EMBL/GenBank/DDBJ databases">
        <title>Genome sequence of Caulobacter mirabilis FWC38.</title>
        <authorList>
            <person name="Fiebig A."/>
            <person name="Crosson S."/>
        </authorList>
    </citation>
    <scope>NUCLEOTIDE SEQUENCE [LARGE SCALE GENOMIC DNA]</scope>
    <source>
        <strain evidence="2 3">FWC 38</strain>
    </source>
</reference>
<keyword evidence="1" id="KW-0732">Signal</keyword>
<evidence type="ECO:0000313" key="3">
    <source>
        <dbReference type="Proteomes" id="UP000228945"/>
    </source>
</evidence>
<dbReference type="KEGG" id="cmb:CSW64_08710"/>
<protein>
    <submittedName>
        <fullName evidence="2">Uncharacterized protein</fullName>
    </submittedName>
</protein>
<evidence type="ECO:0000313" key="2">
    <source>
        <dbReference type="EMBL" id="ATQ42490.1"/>
    </source>
</evidence>
<gene>
    <name evidence="2" type="ORF">CSW64_08710</name>
</gene>
<dbReference type="AlphaFoldDB" id="A0A2D2AWU7"/>
<dbReference type="Proteomes" id="UP000228945">
    <property type="component" value="Chromosome"/>
</dbReference>
<proteinExistence type="predicted"/>
<evidence type="ECO:0000256" key="1">
    <source>
        <dbReference type="SAM" id="SignalP"/>
    </source>
</evidence>
<dbReference type="EMBL" id="CP024201">
    <property type="protein sequence ID" value="ATQ42490.1"/>
    <property type="molecule type" value="Genomic_DNA"/>
</dbReference>